<gene>
    <name evidence="5" type="ORF">PAUR_a2351</name>
</gene>
<dbReference type="RefSeq" id="WP_192507928.1">
    <property type="nucleotide sequence ID" value="NZ_AQGV01000012.1"/>
</dbReference>
<reference evidence="5 6" key="1">
    <citation type="submission" date="2015-03" db="EMBL/GenBank/DDBJ databases">
        <title>Genome sequence of Pseudoalteromonas aurantia.</title>
        <authorList>
            <person name="Xie B.-B."/>
            <person name="Rong J.-C."/>
            <person name="Qin Q.-L."/>
            <person name="Zhang Y.-Z."/>
        </authorList>
    </citation>
    <scope>NUCLEOTIDE SEQUENCE [LARGE SCALE GENOMIC DNA]</scope>
    <source>
        <strain evidence="5 6">208</strain>
    </source>
</reference>
<dbReference type="SMART" id="SM00345">
    <property type="entry name" value="HTH_GNTR"/>
    <property type="match status" value="1"/>
</dbReference>
<dbReference type="InterPro" id="IPR036390">
    <property type="entry name" value="WH_DNA-bd_sf"/>
</dbReference>
<dbReference type="InterPro" id="IPR011663">
    <property type="entry name" value="UTRA"/>
</dbReference>
<name>A0ABR9ED41_9GAMM</name>
<evidence type="ECO:0000259" key="4">
    <source>
        <dbReference type="PROSITE" id="PS50949"/>
    </source>
</evidence>
<keyword evidence="3" id="KW-0804">Transcription</keyword>
<feature type="domain" description="HTH gntR-type" evidence="4">
    <location>
        <begin position="1"/>
        <end position="69"/>
    </location>
</feature>
<dbReference type="InterPro" id="IPR036388">
    <property type="entry name" value="WH-like_DNA-bd_sf"/>
</dbReference>
<dbReference type="SUPFAM" id="SSF64288">
    <property type="entry name" value="Chorismate lyase-like"/>
    <property type="match status" value="1"/>
</dbReference>
<dbReference type="PANTHER" id="PTHR44846:SF1">
    <property type="entry name" value="MANNOSYL-D-GLYCERATE TRANSPORT_METABOLISM SYSTEM REPRESSOR MNGR-RELATED"/>
    <property type="match status" value="1"/>
</dbReference>
<dbReference type="Gene3D" id="1.10.10.10">
    <property type="entry name" value="Winged helix-like DNA-binding domain superfamily/Winged helix DNA-binding domain"/>
    <property type="match status" value="1"/>
</dbReference>
<evidence type="ECO:0000256" key="1">
    <source>
        <dbReference type="ARBA" id="ARBA00023015"/>
    </source>
</evidence>
<dbReference type="InterPro" id="IPR050679">
    <property type="entry name" value="Bact_HTH_transcr_reg"/>
</dbReference>
<keyword evidence="2" id="KW-0238">DNA-binding</keyword>
<dbReference type="Proteomes" id="UP000615755">
    <property type="component" value="Unassembled WGS sequence"/>
</dbReference>
<dbReference type="InterPro" id="IPR000524">
    <property type="entry name" value="Tscrpt_reg_HTH_GntR"/>
</dbReference>
<comment type="caution">
    <text evidence="5">The sequence shown here is derived from an EMBL/GenBank/DDBJ whole genome shotgun (WGS) entry which is preliminary data.</text>
</comment>
<dbReference type="Gene3D" id="3.40.1410.10">
    <property type="entry name" value="Chorismate lyase-like"/>
    <property type="match status" value="1"/>
</dbReference>
<evidence type="ECO:0000256" key="2">
    <source>
        <dbReference type="ARBA" id="ARBA00023125"/>
    </source>
</evidence>
<keyword evidence="6" id="KW-1185">Reference proteome</keyword>
<organism evidence="5 6">
    <name type="scientific">Pseudoalteromonas aurantia 208</name>
    <dbReference type="NCBI Taxonomy" id="1314867"/>
    <lineage>
        <taxon>Bacteria</taxon>
        <taxon>Pseudomonadati</taxon>
        <taxon>Pseudomonadota</taxon>
        <taxon>Gammaproteobacteria</taxon>
        <taxon>Alteromonadales</taxon>
        <taxon>Pseudoalteromonadaceae</taxon>
        <taxon>Pseudoalteromonas</taxon>
    </lineage>
</organism>
<dbReference type="CDD" id="cd07377">
    <property type="entry name" value="WHTH_GntR"/>
    <property type="match status" value="1"/>
</dbReference>
<protein>
    <recommendedName>
        <fullName evidence="4">HTH gntR-type domain-containing protein</fullName>
    </recommendedName>
</protein>
<keyword evidence="1" id="KW-0805">Transcription regulation</keyword>
<dbReference type="PANTHER" id="PTHR44846">
    <property type="entry name" value="MANNOSYL-D-GLYCERATE TRANSPORT/METABOLISM SYSTEM REPRESSOR MNGR-RELATED"/>
    <property type="match status" value="1"/>
</dbReference>
<dbReference type="PROSITE" id="PS50949">
    <property type="entry name" value="HTH_GNTR"/>
    <property type="match status" value="1"/>
</dbReference>
<dbReference type="InterPro" id="IPR028978">
    <property type="entry name" value="Chorismate_lyase_/UTRA_dom_sf"/>
</dbReference>
<dbReference type="Pfam" id="PF07702">
    <property type="entry name" value="UTRA"/>
    <property type="match status" value="1"/>
</dbReference>
<proteinExistence type="predicted"/>
<evidence type="ECO:0000313" key="5">
    <source>
        <dbReference type="EMBL" id="MBE0368687.1"/>
    </source>
</evidence>
<dbReference type="Pfam" id="PF00392">
    <property type="entry name" value="GntR"/>
    <property type="match status" value="1"/>
</dbReference>
<dbReference type="SUPFAM" id="SSF46785">
    <property type="entry name" value="Winged helix' DNA-binding domain"/>
    <property type="match status" value="1"/>
</dbReference>
<evidence type="ECO:0000313" key="6">
    <source>
        <dbReference type="Proteomes" id="UP000615755"/>
    </source>
</evidence>
<sequence>MLLYQVIRNHIQSLVAEGRLQAGSKLSSERALQEQFNSTRITVREALARLESEGVIFSQKRRGWFVTPDKLKWHPARKVNFNALAQKQGFVPSTEVIEIQSPSNTHQVSHDYFDSKPVYKLTRARYLDGRGILIEEIYCLADRFEGLEQQPLNGSITQVMEHSYQVNVSHEKCEISVTVLPDRAAELLEKNSGAPCLKVQRARYDEHQALVDYNIEFWLHDAIEMIIEGK</sequence>
<evidence type="ECO:0000256" key="3">
    <source>
        <dbReference type="ARBA" id="ARBA00023163"/>
    </source>
</evidence>
<dbReference type="EMBL" id="AQGV01000012">
    <property type="protein sequence ID" value="MBE0368687.1"/>
    <property type="molecule type" value="Genomic_DNA"/>
</dbReference>
<accession>A0ABR9ED41</accession>
<dbReference type="SMART" id="SM00866">
    <property type="entry name" value="UTRA"/>
    <property type="match status" value="1"/>
</dbReference>
<dbReference type="PRINTS" id="PR00035">
    <property type="entry name" value="HTHGNTR"/>
</dbReference>